<dbReference type="AlphaFoldDB" id="A0A832SYX3"/>
<dbReference type="InterPro" id="IPR038765">
    <property type="entry name" value="Papain-like_cys_pep_sf"/>
</dbReference>
<proteinExistence type="predicted"/>
<dbReference type="OMA" id="VDGYWEW"/>
<dbReference type="InterPro" id="IPR002931">
    <property type="entry name" value="Transglutaminase-like"/>
</dbReference>
<evidence type="ECO:0000313" key="2">
    <source>
        <dbReference type="EMBL" id="HII60954.1"/>
    </source>
</evidence>
<dbReference type="PROSITE" id="PS51257">
    <property type="entry name" value="PROKAR_LIPOPROTEIN"/>
    <property type="match status" value="1"/>
</dbReference>
<dbReference type="EMBL" id="DUJN01000004">
    <property type="protein sequence ID" value="HII60954.1"/>
    <property type="molecule type" value="Genomic_DNA"/>
</dbReference>
<sequence length="530" mass="60784">MKHLKLIVVILATLALGCLIKSPASVKFEIDRTTIPPSGVFHLIVTLNNTGKVGIVDAKLVVEGEEFFIVQSPKLEHPIKVGDSAKLIWTIKGPKIPGNYHFKAYLDIVDELNRVWRGITYETTIKVSSEELKDSVNLNLTVPSKVQGGKIIIVSGEIVNNLTVPVNIVSAEVSAEDLEVIDKEVPNKIDANSKGKVVFKFKVPPRYEKVRMYVIIEYASLQVSGKLIGEKDILIVWKPWELSPEDVKDIYGNLSEWIFYNDIVDGYWEWMYGSKSKIENRTMFRESVEDLLSVANSDVEAAKAVYNHIVTNYVIEKRRIKTLDPQKIMESSSISPTEAEILMVAYLRSLNIPARIVSVYSETDCTYSPFVEAYLSGKWYVIDFNHMFFGTREEFIATRWYPKIYQEITVFGKSLVALKPSPSGHAHEDLTKEYLSITEKALFNHLSKSLDPSTFSQVRIMLNSMNNEDERIFAMFLFTSAKPEEAKQLLEKVHVNELKKTIDAFYKFYRDIPWEEDFRIYWEKLINLYR</sequence>
<name>A0A832SYX3_PYRHR</name>
<dbReference type="SMART" id="SM00460">
    <property type="entry name" value="TGc"/>
    <property type="match status" value="1"/>
</dbReference>
<dbReference type="RefSeq" id="WP_010884569.1">
    <property type="nucleotide sequence ID" value="NZ_DUJN01000004.1"/>
</dbReference>
<dbReference type="GeneID" id="1444356"/>
<accession>A0A832SYX3</accession>
<protein>
    <recommendedName>
        <fullName evidence="1">Transglutaminase-like domain-containing protein</fullName>
    </recommendedName>
</protein>
<feature type="domain" description="Transglutaminase-like" evidence="1">
    <location>
        <begin position="328"/>
        <end position="386"/>
    </location>
</feature>
<reference evidence="2" key="1">
    <citation type="journal article" date="2020" name="bioRxiv">
        <title>A rank-normalized archaeal taxonomy based on genome phylogeny resolves widespread incomplete and uneven classifications.</title>
        <authorList>
            <person name="Rinke C."/>
            <person name="Chuvochina M."/>
            <person name="Mussig A.J."/>
            <person name="Chaumeil P.-A."/>
            <person name="Waite D.W."/>
            <person name="Whitman W.B."/>
            <person name="Parks D.H."/>
            <person name="Hugenholtz P."/>
        </authorList>
    </citation>
    <scope>NUCLEOTIDE SEQUENCE</scope>
    <source>
        <strain evidence="2">UBA8834</strain>
    </source>
</reference>
<comment type="caution">
    <text evidence="2">The sequence shown here is derived from an EMBL/GenBank/DDBJ whole genome shotgun (WGS) entry which is preliminary data.</text>
</comment>
<dbReference type="Pfam" id="PF01841">
    <property type="entry name" value="Transglut_core"/>
    <property type="match status" value="1"/>
</dbReference>
<dbReference type="Gene3D" id="3.10.620.30">
    <property type="match status" value="1"/>
</dbReference>
<dbReference type="Proteomes" id="UP000617544">
    <property type="component" value="Unassembled WGS sequence"/>
</dbReference>
<dbReference type="SUPFAM" id="SSF54001">
    <property type="entry name" value="Cysteine proteinases"/>
    <property type="match status" value="1"/>
</dbReference>
<organism evidence="2 3">
    <name type="scientific">Pyrococcus horikoshii</name>
    <dbReference type="NCBI Taxonomy" id="53953"/>
    <lineage>
        <taxon>Archaea</taxon>
        <taxon>Methanobacteriati</taxon>
        <taxon>Methanobacteriota</taxon>
        <taxon>Thermococci</taxon>
        <taxon>Thermococcales</taxon>
        <taxon>Thermococcaceae</taxon>
        <taxon>Pyrococcus</taxon>
    </lineage>
</organism>
<gene>
    <name evidence="2" type="ORF">HA331_04230</name>
</gene>
<evidence type="ECO:0000313" key="3">
    <source>
        <dbReference type="Proteomes" id="UP000617544"/>
    </source>
</evidence>
<evidence type="ECO:0000259" key="1">
    <source>
        <dbReference type="SMART" id="SM00460"/>
    </source>
</evidence>